<keyword evidence="2" id="KW-0472">Membrane</keyword>
<evidence type="ECO:0000256" key="1">
    <source>
        <dbReference type="PROSITE-ProRule" id="PRU00339"/>
    </source>
</evidence>
<dbReference type="SUPFAM" id="SSF48452">
    <property type="entry name" value="TPR-like"/>
    <property type="match status" value="1"/>
</dbReference>
<evidence type="ECO:0008006" key="5">
    <source>
        <dbReference type="Google" id="ProtNLM"/>
    </source>
</evidence>
<dbReference type="InterPro" id="IPR011990">
    <property type="entry name" value="TPR-like_helical_dom_sf"/>
</dbReference>
<keyword evidence="1" id="KW-0802">TPR repeat</keyword>
<dbReference type="InterPro" id="IPR019734">
    <property type="entry name" value="TPR_rpt"/>
</dbReference>
<accession>A0A9D6LR64</accession>
<dbReference type="EMBL" id="JACQCQ010000002">
    <property type="protein sequence ID" value="MBI3627192.1"/>
    <property type="molecule type" value="Genomic_DNA"/>
</dbReference>
<dbReference type="Gene3D" id="1.25.40.10">
    <property type="entry name" value="Tetratricopeptide repeat domain"/>
    <property type="match status" value="1"/>
</dbReference>
<sequence length="247" mass="28014">MDDFSPKLKTMRPEFIGFALMAALILAVLGGRIYWDQTHKIKSKNFGNLPPYIGRDLREWKIDPKEVAVFSSEQLSQLHQKLLDAAGSIDVNADQLDPWIIAGLMKHEIGDNQGARDAWEYASLIRPKNIVSFINLGDLYFHDLPNFPRAELMYKTAIQNDAKVIRDYVSLSDLYRYSYQSAGINPAAPLLEGLQKNPNNEDLTSYAAEYYEEIGNKTEAIFYFRKLMQIDPAKSSDVEQTLKSLGA</sequence>
<keyword evidence="2" id="KW-1133">Transmembrane helix</keyword>
<organism evidence="3 4">
    <name type="scientific">Candidatus Sungiibacteriota bacterium</name>
    <dbReference type="NCBI Taxonomy" id="2750080"/>
    <lineage>
        <taxon>Bacteria</taxon>
        <taxon>Candidatus Sungiibacteriota</taxon>
    </lineage>
</organism>
<dbReference type="Proteomes" id="UP000808388">
    <property type="component" value="Unassembled WGS sequence"/>
</dbReference>
<feature type="repeat" description="TPR" evidence="1">
    <location>
        <begin position="201"/>
        <end position="234"/>
    </location>
</feature>
<dbReference type="PROSITE" id="PS50005">
    <property type="entry name" value="TPR"/>
    <property type="match status" value="1"/>
</dbReference>
<proteinExistence type="predicted"/>
<evidence type="ECO:0000256" key="2">
    <source>
        <dbReference type="SAM" id="Phobius"/>
    </source>
</evidence>
<comment type="caution">
    <text evidence="3">The sequence shown here is derived from an EMBL/GenBank/DDBJ whole genome shotgun (WGS) entry which is preliminary data.</text>
</comment>
<evidence type="ECO:0000313" key="4">
    <source>
        <dbReference type="Proteomes" id="UP000808388"/>
    </source>
</evidence>
<keyword evidence="2" id="KW-0812">Transmembrane</keyword>
<name>A0A9D6LR64_9BACT</name>
<reference evidence="3" key="1">
    <citation type="submission" date="2020-07" db="EMBL/GenBank/DDBJ databases">
        <title>Huge and variable diversity of episymbiotic CPR bacteria and DPANN archaea in groundwater ecosystems.</title>
        <authorList>
            <person name="He C.Y."/>
            <person name="Keren R."/>
            <person name="Whittaker M."/>
            <person name="Farag I.F."/>
            <person name="Doudna J."/>
            <person name="Cate J.H.D."/>
            <person name="Banfield J.F."/>
        </authorList>
    </citation>
    <scope>NUCLEOTIDE SEQUENCE</scope>
    <source>
        <strain evidence="3">NC_groundwater_972_Pr1_S-0.2um_49_27</strain>
    </source>
</reference>
<dbReference type="AlphaFoldDB" id="A0A9D6LR64"/>
<feature type="transmembrane region" description="Helical" evidence="2">
    <location>
        <begin position="15"/>
        <end position="35"/>
    </location>
</feature>
<gene>
    <name evidence="3" type="ORF">HY220_00370</name>
</gene>
<evidence type="ECO:0000313" key="3">
    <source>
        <dbReference type="EMBL" id="MBI3627192.1"/>
    </source>
</evidence>
<protein>
    <recommendedName>
        <fullName evidence="5">Tetratricopeptide repeat protein</fullName>
    </recommendedName>
</protein>